<protein>
    <submittedName>
        <fullName evidence="2">Alpha/beta hydrolase</fullName>
    </submittedName>
</protein>
<reference evidence="3" key="1">
    <citation type="submission" date="2023-07" db="EMBL/GenBank/DDBJ databases">
        <title>30 novel species of actinomycetes from the DSMZ collection.</title>
        <authorList>
            <person name="Nouioui I."/>
        </authorList>
    </citation>
    <scope>NUCLEOTIDE SEQUENCE [LARGE SCALE GENOMIC DNA]</scope>
    <source>
        <strain evidence="3">DSM 41699</strain>
    </source>
</reference>
<dbReference type="InterPro" id="IPR052897">
    <property type="entry name" value="Sec-Metab_Biosynth_Hydrolase"/>
</dbReference>
<evidence type="ECO:0000313" key="3">
    <source>
        <dbReference type="Proteomes" id="UP001183809"/>
    </source>
</evidence>
<evidence type="ECO:0000259" key="1">
    <source>
        <dbReference type="Pfam" id="PF12697"/>
    </source>
</evidence>
<dbReference type="PANTHER" id="PTHR37017">
    <property type="entry name" value="AB HYDROLASE-1 DOMAIN-CONTAINING PROTEIN-RELATED"/>
    <property type="match status" value="1"/>
</dbReference>
<evidence type="ECO:0000313" key="2">
    <source>
        <dbReference type="EMBL" id="MDT0468500.1"/>
    </source>
</evidence>
<name>A0ABU2U5J6_9ACTN</name>
<gene>
    <name evidence="2" type="ORF">RM764_36885</name>
</gene>
<dbReference type="Proteomes" id="UP001183809">
    <property type="component" value="Unassembled WGS sequence"/>
</dbReference>
<dbReference type="InterPro" id="IPR029058">
    <property type="entry name" value="AB_hydrolase_fold"/>
</dbReference>
<dbReference type="Pfam" id="PF12697">
    <property type="entry name" value="Abhydrolase_6"/>
    <property type="match status" value="1"/>
</dbReference>
<dbReference type="Gene3D" id="3.40.50.1820">
    <property type="entry name" value="alpha/beta hydrolase"/>
    <property type="match status" value="1"/>
</dbReference>
<organism evidence="2 3">
    <name type="scientific">Streptomyces gibsoniae</name>
    <dbReference type="NCBI Taxonomy" id="3075529"/>
    <lineage>
        <taxon>Bacteria</taxon>
        <taxon>Bacillati</taxon>
        <taxon>Actinomycetota</taxon>
        <taxon>Actinomycetes</taxon>
        <taxon>Kitasatosporales</taxon>
        <taxon>Streptomycetaceae</taxon>
        <taxon>Streptomyces</taxon>
    </lineage>
</organism>
<keyword evidence="2" id="KW-0378">Hydrolase</keyword>
<dbReference type="PANTHER" id="PTHR37017:SF11">
    <property type="entry name" value="ESTERASE_LIPASE_THIOESTERASE DOMAIN-CONTAINING PROTEIN"/>
    <property type="match status" value="1"/>
</dbReference>
<dbReference type="EMBL" id="JAVREY010000076">
    <property type="protein sequence ID" value="MDT0468500.1"/>
    <property type="molecule type" value="Genomic_DNA"/>
</dbReference>
<sequence>MTNNGARSVVLTHGAWADGSSWSTVIDRLHGSGVRAYAAPLPLTSLTADVAALERVIDRVEGPVLLVGHAYAGAVIGSVRPERVAGLVYVAALAPDKGETVADVFHRGTPHPSAPELAPDGDGLIWLPDAAFSDAFAQDASPAQQALLTAVQRPIAVDCISTAVTEPVWRTRPSWYFVAEDDRMITAESQRYMAERMHATTTSVRAGHMPMITTPEPVADLILSALDATAE</sequence>
<accession>A0ABU2U5J6</accession>
<proteinExistence type="predicted"/>
<dbReference type="SUPFAM" id="SSF53474">
    <property type="entry name" value="alpha/beta-Hydrolases"/>
    <property type="match status" value="1"/>
</dbReference>
<dbReference type="RefSeq" id="WP_311699945.1">
    <property type="nucleotide sequence ID" value="NZ_JAVREY010000076.1"/>
</dbReference>
<comment type="caution">
    <text evidence="2">The sequence shown here is derived from an EMBL/GenBank/DDBJ whole genome shotgun (WGS) entry which is preliminary data.</text>
</comment>
<keyword evidence="3" id="KW-1185">Reference proteome</keyword>
<dbReference type="InterPro" id="IPR000073">
    <property type="entry name" value="AB_hydrolase_1"/>
</dbReference>
<dbReference type="GO" id="GO:0016787">
    <property type="term" value="F:hydrolase activity"/>
    <property type="evidence" value="ECO:0007669"/>
    <property type="project" value="UniProtKB-KW"/>
</dbReference>
<feature type="domain" description="AB hydrolase-1" evidence="1">
    <location>
        <begin position="9"/>
        <end position="220"/>
    </location>
</feature>